<accession>A0A183NS13</accession>
<dbReference type="Proteomes" id="UP000269396">
    <property type="component" value="Unassembled WGS sequence"/>
</dbReference>
<organism evidence="2 3">
    <name type="scientific">Schistosoma mattheei</name>
    <dbReference type="NCBI Taxonomy" id="31246"/>
    <lineage>
        <taxon>Eukaryota</taxon>
        <taxon>Metazoa</taxon>
        <taxon>Spiralia</taxon>
        <taxon>Lophotrochozoa</taxon>
        <taxon>Platyhelminthes</taxon>
        <taxon>Trematoda</taxon>
        <taxon>Digenea</taxon>
        <taxon>Strigeidida</taxon>
        <taxon>Schistosomatoidea</taxon>
        <taxon>Schistosomatidae</taxon>
        <taxon>Schistosoma</taxon>
    </lineage>
</organism>
<dbReference type="AlphaFoldDB" id="A0A183NS13"/>
<evidence type="ECO:0000313" key="3">
    <source>
        <dbReference type="Proteomes" id="UP000269396"/>
    </source>
</evidence>
<sequence>MLLYSSREEEDTAQTQGVALMLSKYARNTFKGWASHESRIIKAPFKTKEEGITMNFVPCYALTNDRNDDVKDQFYNRLQSIIAKCPGKKTDNPDGRSKRQSWDG</sequence>
<evidence type="ECO:0000256" key="1">
    <source>
        <dbReference type="SAM" id="MobiDB-lite"/>
    </source>
</evidence>
<protein>
    <submittedName>
        <fullName evidence="2">Uncharacterized protein</fullName>
    </submittedName>
</protein>
<keyword evidence="3" id="KW-1185">Reference proteome</keyword>
<gene>
    <name evidence="2" type="ORF">SMTD_LOCUS4899</name>
</gene>
<reference evidence="2 3" key="1">
    <citation type="submission" date="2018-11" db="EMBL/GenBank/DDBJ databases">
        <authorList>
            <consortium name="Pathogen Informatics"/>
        </authorList>
    </citation>
    <scope>NUCLEOTIDE SEQUENCE [LARGE SCALE GENOMIC DNA]</scope>
    <source>
        <strain>Denwood</strain>
        <strain evidence="3">Zambia</strain>
    </source>
</reference>
<proteinExistence type="predicted"/>
<dbReference type="STRING" id="31246.A0A183NS13"/>
<feature type="compositionally biased region" description="Basic and acidic residues" evidence="1">
    <location>
        <begin position="88"/>
        <end position="104"/>
    </location>
</feature>
<dbReference type="EMBL" id="UZAL01026764">
    <property type="protein sequence ID" value="VDP25787.1"/>
    <property type="molecule type" value="Genomic_DNA"/>
</dbReference>
<evidence type="ECO:0000313" key="2">
    <source>
        <dbReference type="EMBL" id="VDP25787.1"/>
    </source>
</evidence>
<name>A0A183NS13_9TREM</name>
<feature type="region of interest" description="Disordered" evidence="1">
    <location>
        <begin position="85"/>
        <end position="104"/>
    </location>
</feature>